<feature type="region of interest" description="Disordered" evidence="6">
    <location>
        <begin position="149"/>
        <end position="202"/>
    </location>
</feature>
<evidence type="ECO:0000256" key="6">
    <source>
        <dbReference type="SAM" id="MobiDB-lite"/>
    </source>
</evidence>
<evidence type="ECO:0000259" key="7">
    <source>
        <dbReference type="PROSITE" id="PS50157"/>
    </source>
</evidence>
<proteinExistence type="predicted"/>
<evidence type="ECO:0000313" key="8">
    <source>
        <dbReference type="EMBL" id="KAF7354033.1"/>
    </source>
</evidence>
<dbReference type="AlphaFoldDB" id="A0A8H6Y4I2"/>
<feature type="domain" description="C2H2-type" evidence="7">
    <location>
        <begin position="98"/>
        <end position="125"/>
    </location>
</feature>
<feature type="compositionally biased region" description="Low complexity" evidence="6">
    <location>
        <begin position="316"/>
        <end position="352"/>
    </location>
</feature>
<comment type="caution">
    <text evidence="8">The sequence shown here is derived from an EMBL/GenBank/DDBJ whole genome shotgun (WGS) entry which is preliminary data.</text>
</comment>
<dbReference type="GO" id="GO:0008270">
    <property type="term" value="F:zinc ion binding"/>
    <property type="evidence" value="ECO:0007669"/>
    <property type="project" value="UniProtKB-KW"/>
</dbReference>
<keyword evidence="4" id="KW-0862">Zinc</keyword>
<protein>
    <recommendedName>
        <fullName evidence="7">C2H2-type domain-containing protein</fullName>
    </recommendedName>
</protein>
<feature type="compositionally biased region" description="Low complexity" evidence="6">
    <location>
        <begin position="231"/>
        <end position="264"/>
    </location>
</feature>
<feature type="region of interest" description="Disordered" evidence="6">
    <location>
        <begin position="458"/>
        <end position="501"/>
    </location>
</feature>
<evidence type="ECO:0000313" key="9">
    <source>
        <dbReference type="Proteomes" id="UP000620124"/>
    </source>
</evidence>
<evidence type="ECO:0000256" key="2">
    <source>
        <dbReference type="ARBA" id="ARBA00022737"/>
    </source>
</evidence>
<dbReference type="InterPro" id="IPR013087">
    <property type="entry name" value="Znf_C2H2_type"/>
</dbReference>
<dbReference type="PANTHER" id="PTHR19818:SF139">
    <property type="entry name" value="PAIR-RULE PROTEIN ODD-PAIRED"/>
    <property type="match status" value="1"/>
</dbReference>
<evidence type="ECO:0000256" key="5">
    <source>
        <dbReference type="PROSITE-ProRule" id="PRU00042"/>
    </source>
</evidence>
<evidence type="ECO:0000256" key="3">
    <source>
        <dbReference type="ARBA" id="ARBA00022771"/>
    </source>
</evidence>
<keyword evidence="9" id="KW-1185">Reference proteome</keyword>
<keyword evidence="3 5" id="KW-0863">Zinc-finger</keyword>
<feature type="region of interest" description="Disordered" evidence="6">
    <location>
        <begin position="313"/>
        <end position="434"/>
    </location>
</feature>
<organism evidence="8 9">
    <name type="scientific">Mycena venus</name>
    <dbReference type="NCBI Taxonomy" id="2733690"/>
    <lineage>
        <taxon>Eukaryota</taxon>
        <taxon>Fungi</taxon>
        <taxon>Dikarya</taxon>
        <taxon>Basidiomycota</taxon>
        <taxon>Agaricomycotina</taxon>
        <taxon>Agaricomycetes</taxon>
        <taxon>Agaricomycetidae</taxon>
        <taxon>Agaricales</taxon>
        <taxon>Marasmiineae</taxon>
        <taxon>Mycenaceae</taxon>
        <taxon>Mycena</taxon>
    </lineage>
</organism>
<evidence type="ECO:0000256" key="4">
    <source>
        <dbReference type="ARBA" id="ARBA00022833"/>
    </source>
</evidence>
<keyword evidence="1" id="KW-0479">Metal-binding</keyword>
<dbReference type="Pfam" id="PF00096">
    <property type="entry name" value="zf-C2H2"/>
    <property type="match status" value="1"/>
</dbReference>
<dbReference type="SUPFAM" id="SSF57667">
    <property type="entry name" value="beta-beta-alpha zinc fingers"/>
    <property type="match status" value="1"/>
</dbReference>
<dbReference type="GO" id="GO:0000981">
    <property type="term" value="F:DNA-binding transcription factor activity, RNA polymerase II-specific"/>
    <property type="evidence" value="ECO:0007669"/>
    <property type="project" value="TreeGrafter"/>
</dbReference>
<reference evidence="8" key="1">
    <citation type="submission" date="2020-05" db="EMBL/GenBank/DDBJ databases">
        <title>Mycena genomes resolve the evolution of fungal bioluminescence.</title>
        <authorList>
            <person name="Tsai I.J."/>
        </authorList>
    </citation>
    <scope>NUCLEOTIDE SEQUENCE</scope>
    <source>
        <strain evidence="8">CCC161011</strain>
    </source>
</reference>
<keyword evidence="2" id="KW-0677">Repeat</keyword>
<feature type="region of interest" description="Disordered" evidence="6">
    <location>
        <begin position="230"/>
        <end position="281"/>
    </location>
</feature>
<feature type="compositionally biased region" description="Basic and acidic residues" evidence="6">
    <location>
        <begin position="392"/>
        <end position="405"/>
    </location>
</feature>
<evidence type="ECO:0000256" key="1">
    <source>
        <dbReference type="ARBA" id="ARBA00022723"/>
    </source>
</evidence>
<dbReference type="Gene3D" id="3.30.160.60">
    <property type="entry name" value="Classic Zinc Finger"/>
    <property type="match status" value="2"/>
</dbReference>
<dbReference type="PANTHER" id="PTHR19818">
    <property type="entry name" value="ZINC FINGER PROTEIN ZIC AND GLI"/>
    <property type="match status" value="1"/>
</dbReference>
<dbReference type="OrthoDB" id="10018191at2759"/>
<feature type="compositionally biased region" description="Low complexity" evidence="6">
    <location>
        <begin position="182"/>
        <end position="202"/>
    </location>
</feature>
<dbReference type="GO" id="GO:0000978">
    <property type="term" value="F:RNA polymerase II cis-regulatory region sequence-specific DNA binding"/>
    <property type="evidence" value="ECO:0007669"/>
    <property type="project" value="TreeGrafter"/>
</dbReference>
<dbReference type="InterPro" id="IPR036236">
    <property type="entry name" value="Znf_C2H2_sf"/>
</dbReference>
<dbReference type="Proteomes" id="UP000620124">
    <property type="component" value="Unassembled WGS sequence"/>
</dbReference>
<dbReference type="FunFam" id="3.30.160.60:FF:002343">
    <property type="entry name" value="Zinc finger protein 33A"/>
    <property type="match status" value="1"/>
</dbReference>
<dbReference type="PROSITE" id="PS50157">
    <property type="entry name" value="ZINC_FINGER_C2H2_2"/>
    <property type="match status" value="2"/>
</dbReference>
<feature type="compositionally biased region" description="Low complexity" evidence="6">
    <location>
        <begin position="375"/>
        <end position="391"/>
    </location>
</feature>
<feature type="compositionally biased region" description="Low complexity" evidence="6">
    <location>
        <begin position="157"/>
        <end position="174"/>
    </location>
</feature>
<accession>A0A8H6Y4I2</accession>
<gene>
    <name evidence="8" type="ORF">MVEN_01090200</name>
</gene>
<dbReference type="InterPro" id="IPR050329">
    <property type="entry name" value="GLI_C2H2-zinc-finger"/>
</dbReference>
<feature type="domain" description="C2H2-type" evidence="7">
    <location>
        <begin position="67"/>
        <end position="97"/>
    </location>
</feature>
<dbReference type="GO" id="GO:0005634">
    <property type="term" value="C:nucleus"/>
    <property type="evidence" value="ECO:0007669"/>
    <property type="project" value="UniProtKB-ARBA"/>
</dbReference>
<dbReference type="GO" id="GO:0045944">
    <property type="term" value="P:positive regulation of transcription by RNA polymerase II"/>
    <property type="evidence" value="ECO:0007669"/>
    <property type="project" value="UniProtKB-ARBA"/>
</dbReference>
<name>A0A8H6Y4I2_9AGAR</name>
<dbReference type="EMBL" id="JACAZI010000008">
    <property type="protein sequence ID" value="KAF7354033.1"/>
    <property type="molecule type" value="Genomic_DNA"/>
</dbReference>
<sequence length="501" mass="53073">MLLSPSPSPPSDEPHLTFTTTQDLDAMLAVSVHPQHPMHPSLLYSMDYASTAPTSLSLPPHAPAKTFQCAGYGECRMVFSRSEHLARHIRKHTGERPFACHCTKQFSRLDNLRQHAQTVHSAPEDKPLNERMMRALAGVNASMMAGVRGRRRYGGDSPSSSTLSFSSSCNSSSPLPSPPYTVPSSSSSSSPSFPPGSFSSASLGSVSPPFASPALSEGYGSGYGGSPLPSPSFGSFPTGPSPYAQQGSSSSSYQSSPASSYQHFPHPHPSPSVFDGPAAGDYLAAGGMVRVKEEEVEREREMELEGFYAALEGATSSSSSHHQHQHGLASYASSGSLSSLSSHSTTSSSSSADSERPDTARQGGQGRPRPAYLRSHSSSASIGSSSASHGAGAERREQSRGEPSQRRSQLPSPPQSPPYYTTQHGHPHPQHRGEQLYGWLEDGTVGEMSNAQYYAAVQSSSPHGAHPMGSPPAHAHHGQQEYFGYAPPPQGQHQGGYAVYA</sequence>